<feature type="signal peptide" evidence="1">
    <location>
        <begin position="1"/>
        <end position="20"/>
    </location>
</feature>
<dbReference type="Proteomes" id="UP000315434">
    <property type="component" value="Unassembled WGS sequence"/>
</dbReference>
<protein>
    <submittedName>
        <fullName evidence="2">Uncharacterized protein</fullName>
    </submittedName>
</protein>
<proteinExistence type="predicted"/>
<gene>
    <name evidence="2" type="ORF">EXN68_15385</name>
</gene>
<reference evidence="2 3" key="1">
    <citation type="journal article" date="2019" name="Appl. Microbiol. Biotechnol.">
        <title>Differential efficiency of wild type rhizogenic strains for rol gene transformation of plants.</title>
        <authorList>
            <person name="Desmet S."/>
            <person name="De Keyser E."/>
            <person name="Van Vaerenbergh J."/>
            <person name="Baeyen S."/>
            <person name="Van Huylenbroeck J."/>
            <person name="Geelen D."/>
            <person name="Dhooghe E."/>
        </authorList>
    </citation>
    <scope>NUCLEOTIDE SEQUENCE [LARGE SCALE GENOMIC DNA]</scope>
    <source>
        <strain evidence="2 3">GBBC3284</strain>
    </source>
</reference>
<evidence type="ECO:0000313" key="2">
    <source>
        <dbReference type="EMBL" id="TRA99828.1"/>
    </source>
</evidence>
<name>A0A546XGG5_RHIRH</name>
<keyword evidence="1" id="KW-0732">Signal</keyword>
<dbReference type="RefSeq" id="WP_142841700.1">
    <property type="nucleotide sequence ID" value="NZ_JAPZAC010000002.1"/>
</dbReference>
<organism evidence="2 3">
    <name type="scientific">Rhizobium rhizogenes</name>
    <name type="common">Agrobacterium rhizogenes</name>
    <dbReference type="NCBI Taxonomy" id="359"/>
    <lineage>
        <taxon>Bacteria</taxon>
        <taxon>Pseudomonadati</taxon>
        <taxon>Pseudomonadota</taxon>
        <taxon>Alphaproteobacteria</taxon>
        <taxon>Hyphomicrobiales</taxon>
        <taxon>Rhizobiaceae</taxon>
        <taxon>Rhizobium/Agrobacterium group</taxon>
        <taxon>Rhizobium</taxon>
    </lineage>
</organism>
<dbReference type="EMBL" id="SGNY01000004">
    <property type="protein sequence ID" value="TRA99828.1"/>
    <property type="molecule type" value="Genomic_DNA"/>
</dbReference>
<dbReference type="OrthoDB" id="9902654at2"/>
<accession>A0A546XGG5</accession>
<evidence type="ECO:0000313" key="3">
    <source>
        <dbReference type="Proteomes" id="UP000315434"/>
    </source>
</evidence>
<dbReference type="AlphaFoldDB" id="A0A546XGG5"/>
<evidence type="ECO:0000256" key="1">
    <source>
        <dbReference type="SAM" id="SignalP"/>
    </source>
</evidence>
<comment type="caution">
    <text evidence="2">The sequence shown here is derived from an EMBL/GenBank/DDBJ whole genome shotgun (WGS) entry which is preliminary data.</text>
</comment>
<feature type="chain" id="PRO_5022142849" evidence="1">
    <location>
        <begin position="21"/>
        <end position="183"/>
    </location>
</feature>
<sequence>MRFLQILSAICISSVSTAYAADEVPTAQGLLENICIGSRLDEKLLEPFVKQTAAHFGAKSMKMEADMLPSVNPDATSGWLIGKDDRSFAIAFAKKIVDGMPSISCSIVTQADDKAVADLRTHIETTYKTRKIADQKQGGTTIAVYSAELLGFSSPKNFSVQQVHAGPGLDGMVMVSFFDSSAN</sequence>